<dbReference type="RefSeq" id="WP_189004922.1">
    <property type="nucleotide sequence ID" value="NZ_BMPP01000003.1"/>
</dbReference>
<sequence length="231" mass="25361">MIIAFVNPLGTLLSPLEDGAPDFSAGLGQLLRHAELVPVTGMDEVELLMVPASFTSWQILRHGAVVLTPDGAEDPAWRRLTLETQAENADALTLAHQAAVHIGQLSQVGTDAELLTHGAYPLMLRVRHPHQLPLATEQLLQELQAWLDDSPFRSRLRITQQGDEVLVLPRDITPESAVNYVVSRWEDTITLTVGVSVYPADLPFMSQCDLALTPGAPLAELQEREQEPQDD</sequence>
<dbReference type="PIRSF" id="PIRSF030802">
    <property type="entry name" value="UCP030802"/>
    <property type="match status" value="1"/>
</dbReference>
<keyword evidence="2" id="KW-1185">Reference proteome</keyword>
<dbReference type="Proteomes" id="UP000647587">
    <property type="component" value="Unassembled WGS sequence"/>
</dbReference>
<accession>A0ABQ2EN77</accession>
<comment type="caution">
    <text evidence="1">The sequence shown here is derived from an EMBL/GenBank/DDBJ whole genome shotgun (WGS) entry which is preliminary data.</text>
</comment>
<evidence type="ECO:0000313" key="2">
    <source>
        <dbReference type="Proteomes" id="UP000647587"/>
    </source>
</evidence>
<reference evidence="2" key="1">
    <citation type="journal article" date="2019" name="Int. J. Syst. Evol. Microbiol.">
        <title>The Global Catalogue of Microorganisms (GCM) 10K type strain sequencing project: providing services to taxonomists for standard genome sequencing and annotation.</title>
        <authorList>
            <consortium name="The Broad Institute Genomics Platform"/>
            <consortium name="The Broad Institute Genome Sequencing Center for Infectious Disease"/>
            <person name="Wu L."/>
            <person name="Ma J."/>
        </authorList>
    </citation>
    <scope>NUCLEOTIDE SEQUENCE [LARGE SCALE GENOMIC DNA]</scope>
    <source>
        <strain evidence="2">JCM 30331</strain>
    </source>
</reference>
<organism evidence="1 2">
    <name type="scientific">Deinococcus malanensis</name>
    <dbReference type="NCBI Taxonomy" id="1706855"/>
    <lineage>
        <taxon>Bacteria</taxon>
        <taxon>Thermotogati</taxon>
        <taxon>Deinococcota</taxon>
        <taxon>Deinococci</taxon>
        <taxon>Deinococcales</taxon>
        <taxon>Deinococcaceae</taxon>
        <taxon>Deinococcus</taxon>
    </lineage>
</organism>
<gene>
    <name evidence="1" type="ORF">GCM10008955_08600</name>
</gene>
<dbReference type="InterPro" id="IPR024197">
    <property type="entry name" value="TPP-like"/>
</dbReference>
<dbReference type="EMBL" id="BMPP01000003">
    <property type="protein sequence ID" value="GGK17371.1"/>
    <property type="molecule type" value="Genomic_DNA"/>
</dbReference>
<evidence type="ECO:0000313" key="1">
    <source>
        <dbReference type="EMBL" id="GGK17371.1"/>
    </source>
</evidence>
<protein>
    <submittedName>
        <fullName evidence="1">Uncharacterized protein</fullName>
    </submittedName>
</protein>
<name>A0ABQ2EN77_9DEIO</name>
<proteinExistence type="predicted"/>